<evidence type="ECO:0000259" key="4">
    <source>
        <dbReference type="PROSITE" id="PS50893"/>
    </source>
</evidence>
<dbReference type="Pfam" id="PF04068">
    <property type="entry name" value="Fer4_RLI"/>
    <property type="match status" value="1"/>
</dbReference>
<evidence type="ECO:0000256" key="2">
    <source>
        <dbReference type="ARBA" id="ARBA00022840"/>
    </source>
</evidence>
<dbReference type="SUPFAM" id="SSF54862">
    <property type="entry name" value="4Fe-4S ferredoxins"/>
    <property type="match status" value="1"/>
</dbReference>
<evidence type="ECO:0000259" key="5">
    <source>
        <dbReference type="PROSITE" id="PS51379"/>
    </source>
</evidence>
<organism evidence="6 7">
    <name type="scientific">Thermococcus profundus</name>
    <dbReference type="NCBI Taxonomy" id="49899"/>
    <lineage>
        <taxon>Archaea</taxon>
        <taxon>Methanobacteriati</taxon>
        <taxon>Methanobacteriota</taxon>
        <taxon>Thermococci</taxon>
        <taxon>Thermococcales</taxon>
        <taxon>Thermococcaceae</taxon>
        <taxon>Thermococcus</taxon>
    </lineage>
</organism>
<name>A0A2Z2MD92_THEPR</name>
<dbReference type="KEGG" id="tprf:A3L09_05065"/>
<evidence type="ECO:0000256" key="3">
    <source>
        <dbReference type="SAM" id="MobiDB-lite"/>
    </source>
</evidence>
<dbReference type="InterPro" id="IPR017900">
    <property type="entry name" value="4Fe4S_Fe_S_CS"/>
</dbReference>
<dbReference type="GO" id="GO:0016491">
    <property type="term" value="F:oxidoreductase activity"/>
    <property type="evidence" value="ECO:0007669"/>
    <property type="project" value="UniProtKB-ARBA"/>
</dbReference>
<sequence>MSRIAVIDYDKCNPDKCGHFLCERVCPVNRMGGEAIIIDEENYRPIIQEASCTGCGICVHKCPFGAITIVNLPEQLDEDCVHRYGINAFVLYRLPVVKDGMVVGILGPNGTGKTTAVKILSGQLIPNLCGDNEEWDNVIKTFRGNELQNYFERLKNGEIKPVVKPQYVDLIPKAVKGKVRDLLKRADESGRLDEVARELELENILDRDIRQLSGGELQRVAIAAALLRDAHFYFFDEPSSYLDIRQRLRIAKTIRKLADSGKAVLTVEHDLAILDYMSDIIHVVYGKPGAYGIFSQPKSTRNGINEFLRGYLRDENVRFRPFEISFTKKSERKSQEGEILVQYPSLVKEYENGSFRLEAEGGELYVGEVVGIVGPNGIGKTTFVKMLAGVEKPTEGEVDWSLTVSYKPQYIKTDYEGTVFDLLSKIDAAKLMSNFYKTELLNPLGIPELYDRQVNELSGGELQRVAITACLLRDADLYLLDEPSAHLDVEQRLAVSKAIRSLMAKNEKTALIVEHDVMMVDYLSDRLIVFEGEPGKHGRALPPMGMRDGMNRFLANIGITFRRDPDTGRPRANKEGSVKDREQKEMGEYYYTAA</sequence>
<dbReference type="Gene3D" id="3.40.50.300">
    <property type="entry name" value="P-loop containing nucleotide triphosphate hydrolases"/>
    <property type="match status" value="2"/>
</dbReference>
<gene>
    <name evidence="6" type="ORF">A3L09_05065</name>
</gene>
<dbReference type="GO" id="GO:0005524">
    <property type="term" value="F:ATP binding"/>
    <property type="evidence" value="ECO:0007669"/>
    <property type="project" value="UniProtKB-KW"/>
</dbReference>
<keyword evidence="7" id="KW-1185">Reference proteome</keyword>
<dbReference type="GO" id="GO:0016887">
    <property type="term" value="F:ATP hydrolysis activity"/>
    <property type="evidence" value="ECO:0007669"/>
    <property type="project" value="InterPro"/>
</dbReference>
<feature type="compositionally biased region" description="Basic and acidic residues" evidence="3">
    <location>
        <begin position="563"/>
        <end position="587"/>
    </location>
</feature>
<dbReference type="Pfam" id="PF00005">
    <property type="entry name" value="ABC_tran"/>
    <property type="match status" value="2"/>
</dbReference>
<dbReference type="EMBL" id="CP014862">
    <property type="protein sequence ID" value="ASJ02672.1"/>
    <property type="molecule type" value="Genomic_DNA"/>
</dbReference>
<keyword evidence="2" id="KW-0067">ATP-binding</keyword>
<feature type="domain" description="4Fe-4S ferredoxin-type" evidence="5">
    <location>
        <begin position="3"/>
        <end position="36"/>
    </location>
</feature>
<dbReference type="PROSITE" id="PS00198">
    <property type="entry name" value="4FE4S_FER_1"/>
    <property type="match status" value="1"/>
</dbReference>
<dbReference type="RefSeq" id="WP_088857931.1">
    <property type="nucleotide sequence ID" value="NZ_CP014862.1"/>
</dbReference>
<dbReference type="FunFam" id="3.40.50.300:FF:000152">
    <property type="entry name" value="ATP-binding cassette, sub-family E, member 1"/>
    <property type="match status" value="1"/>
</dbReference>
<dbReference type="InterPro" id="IPR017871">
    <property type="entry name" value="ABC_transporter-like_CS"/>
</dbReference>
<dbReference type="InterPro" id="IPR013283">
    <property type="entry name" value="RLI1"/>
</dbReference>
<dbReference type="GeneID" id="33319761"/>
<accession>A0A2Z2MD92</accession>
<dbReference type="OrthoDB" id="30658at2157"/>
<dbReference type="PROSITE" id="PS00211">
    <property type="entry name" value="ABC_TRANSPORTER_1"/>
    <property type="match status" value="1"/>
</dbReference>
<evidence type="ECO:0000313" key="6">
    <source>
        <dbReference type="EMBL" id="ASJ02672.1"/>
    </source>
</evidence>
<dbReference type="FunFam" id="3.40.50.300:FF:001546">
    <property type="entry name" value="RNase L inhibitor homolog"/>
    <property type="match status" value="1"/>
</dbReference>
<dbReference type="Pfam" id="PF00037">
    <property type="entry name" value="Fer4"/>
    <property type="match status" value="1"/>
</dbReference>
<dbReference type="SUPFAM" id="SSF52540">
    <property type="entry name" value="P-loop containing nucleoside triphosphate hydrolases"/>
    <property type="match status" value="2"/>
</dbReference>
<feature type="domain" description="ABC transporter" evidence="4">
    <location>
        <begin position="341"/>
        <end position="557"/>
    </location>
</feature>
<dbReference type="PRINTS" id="PR01868">
    <property type="entry name" value="ABCEFAMILY"/>
</dbReference>
<dbReference type="AlphaFoldDB" id="A0A2Z2MD92"/>
<feature type="region of interest" description="Disordered" evidence="3">
    <location>
        <begin position="563"/>
        <end position="594"/>
    </location>
</feature>
<dbReference type="InterPro" id="IPR007209">
    <property type="entry name" value="RNaseL-inhib-like_metal-bd_dom"/>
</dbReference>
<dbReference type="PROSITE" id="PS50893">
    <property type="entry name" value="ABC_TRANSPORTER_2"/>
    <property type="match status" value="2"/>
</dbReference>
<dbReference type="NCBIfam" id="NF009945">
    <property type="entry name" value="PRK13409.1"/>
    <property type="match status" value="1"/>
</dbReference>
<dbReference type="PROSITE" id="PS51379">
    <property type="entry name" value="4FE4S_FER_2"/>
    <property type="match status" value="2"/>
</dbReference>
<dbReference type="InterPro" id="IPR003439">
    <property type="entry name" value="ABC_transporter-like_ATP-bd"/>
</dbReference>
<dbReference type="SMART" id="SM00382">
    <property type="entry name" value="AAA"/>
    <property type="match status" value="2"/>
</dbReference>
<feature type="domain" description="4Fe-4S ferredoxin-type" evidence="5">
    <location>
        <begin position="43"/>
        <end position="72"/>
    </location>
</feature>
<dbReference type="CDD" id="cd03236">
    <property type="entry name" value="ABC_RNaseL_inhibitor_domain1"/>
    <property type="match status" value="1"/>
</dbReference>
<protein>
    <submittedName>
        <fullName evidence="6">ATPase</fullName>
    </submittedName>
</protein>
<proteinExistence type="predicted"/>
<dbReference type="InterPro" id="IPR034348">
    <property type="entry name" value="RLI_dom_1"/>
</dbReference>
<feature type="domain" description="ABC transporter" evidence="4">
    <location>
        <begin position="67"/>
        <end position="310"/>
    </location>
</feature>
<keyword evidence="1" id="KW-0547">Nucleotide-binding</keyword>
<dbReference type="InterPro" id="IPR017896">
    <property type="entry name" value="4Fe4S_Fe-S-bd"/>
</dbReference>
<dbReference type="Proteomes" id="UP000250179">
    <property type="component" value="Chromosome"/>
</dbReference>
<reference evidence="6 7" key="1">
    <citation type="submission" date="2016-03" db="EMBL/GenBank/DDBJ databases">
        <title>Complete genome sequence of Thermococcus profundus strain DT5432.</title>
        <authorList>
            <person name="Oger P.M."/>
        </authorList>
    </citation>
    <scope>NUCLEOTIDE SEQUENCE [LARGE SCALE GENOMIC DNA]</scope>
    <source>
        <strain evidence="6 7">DT 5432</strain>
    </source>
</reference>
<dbReference type="PANTHER" id="PTHR19248">
    <property type="entry name" value="ATP-BINDING TRANSPORT PROTEIN-RELATED"/>
    <property type="match status" value="1"/>
</dbReference>
<dbReference type="InterPro" id="IPR027417">
    <property type="entry name" value="P-loop_NTPase"/>
</dbReference>
<dbReference type="InterPro" id="IPR003593">
    <property type="entry name" value="AAA+_ATPase"/>
</dbReference>
<evidence type="ECO:0000313" key="7">
    <source>
        <dbReference type="Proteomes" id="UP000250179"/>
    </source>
</evidence>
<evidence type="ECO:0000256" key="1">
    <source>
        <dbReference type="ARBA" id="ARBA00022741"/>
    </source>
</evidence>